<keyword evidence="3" id="KW-0378">Hydrolase</keyword>
<reference evidence="6" key="1">
    <citation type="journal article" date="2021" name="Proc. Natl. Acad. Sci. U.S.A.">
        <title>A Catalog of Tens of Thousands of Viruses from Human Metagenomes Reveals Hidden Associations with Chronic Diseases.</title>
        <authorList>
            <person name="Tisza M.J."/>
            <person name="Buck C.B."/>
        </authorList>
    </citation>
    <scope>NUCLEOTIDE SEQUENCE</scope>
    <source>
        <strain evidence="6">CtIKM86</strain>
    </source>
</reference>
<dbReference type="InterPro" id="IPR008181">
    <property type="entry name" value="dUTPase"/>
</dbReference>
<proteinExistence type="inferred from homology"/>
<dbReference type="GO" id="GO:0000287">
    <property type="term" value="F:magnesium ion binding"/>
    <property type="evidence" value="ECO:0007669"/>
    <property type="project" value="InterPro"/>
</dbReference>
<dbReference type="GO" id="GO:0004170">
    <property type="term" value="F:dUTP diphosphatase activity"/>
    <property type="evidence" value="ECO:0007669"/>
    <property type="project" value="UniProtKB-EC"/>
</dbReference>
<protein>
    <recommendedName>
        <fullName evidence="2">dUTP diphosphatase</fullName>
        <ecNumber evidence="2">3.6.1.23</ecNumber>
    </recommendedName>
</protein>
<evidence type="ECO:0000256" key="3">
    <source>
        <dbReference type="ARBA" id="ARBA00022801"/>
    </source>
</evidence>
<dbReference type="GO" id="GO:0006226">
    <property type="term" value="P:dUMP biosynthetic process"/>
    <property type="evidence" value="ECO:0007669"/>
    <property type="project" value="InterPro"/>
</dbReference>
<evidence type="ECO:0000259" key="5">
    <source>
        <dbReference type="Pfam" id="PF00692"/>
    </source>
</evidence>
<dbReference type="Pfam" id="PF00692">
    <property type="entry name" value="dUTPase"/>
    <property type="match status" value="1"/>
</dbReference>
<evidence type="ECO:0000313" key="6">
    <source>
        <dbReference type="EMBL" id="DAF52249.1"/>
    </source>
</evidence>
<evidence type="ECO:0000256" key="1">
    <source>
        <dbReference type="ARBA" id="ARBA00006581"/>
    </source>
</evidence>
<dbReference type="InterPro" id="IPR029054">
    <property type="entry name" value="dUTPase-like"/>
</dbReference>
<accession>A0A8S5SML2</accession>
<dbReference type="EC" id="3.6.1.23" evidence="2"/>
<dbReference type="GO" id="GO:0046081">
    <property type="term" value="P:dUTP catabolic process"/>
    <property type="evidence" value="ECO:0007669"/>
    <property type="project" value="InterPro"/>
</dbReference>
<dbReference type="PANTHER" id="PTHR11241:SF0">
    <property type="entry name" value="DEOXYURIDINE 5'-TRIPHOSPHATE NUCLEOTIDOHYDROLASE"/>
    <property type="match status" value="1"/>
</dbReference>
<dbReference type="Gene3D" id="2.70.40.10">
    <property type="match status" value="1"/>
</dbReference>
<name>A0A8S5SML2_9CAUD</name>
<dbReference type="SUPFAM" id="SSF51283">
    <property type="entry name" value="dUTPase-like"/>
    <property type="match status" value="1"/>
</dbReference>
<keyword evidence="4" id="KW-0546">Nucleotide metabolism</keyword>
<dbReference type="InterPro" id="IPR033704">
    <property type="entry name" value="dUTPase_trimeric"/>
</dbReference>
<evidence type="ECO:0000256" key="4">
    <source>
        <dbReference type="ARBA" id="ARBA00023080"/>
    </source>
</evidence>
<sequence>MNKKILKFKALHIDAVIPTKAHPTDAGYDLYAVEDTWLVFNKPTLIKTGIAMEIPKGCVGDIRPRSGLSAKGVTVAYGTVDSGYRGEVKVNMKAWCHKIHKGDRIAQLVILPLVSFTTEQFDNELSESNRGTKGFGSTGK</sequence>
<dbReference type="PANTHER" id="PTHR11241">
    <property type="entry name" value="DEOXYURIDINE 5'-TRIPHOSPHATE NUCLEOTIDOHYDROLASE"/>
    <property type="match status" value="1"/>
</dbReference>
<dbReference type="NCBIfam" id="NF001862">
    <property type="entry name" value="PRK00601.1"/>
    <property type="match status" value="1"/>
</dbReference>
<dbReference type="EMBL" id="BK032631">
    <property type="protein sequence ID" value="DAF52249.1"/>
    <property type="molecule type" value="Genomic_DNA"/>
</dbReference>
<organism evidence="6">
    <name type="scientific">Podoviridae sp. ctIKM86</name>
    <dbReference type="NCBI Taxonomy" id="2827729"/>
    <lineage>
        <taxon>Viruses</taxon>
        <taxon>Duplodnaviria</taxon>
        <taxon>Heunggongvirae</taxon>
        <taxon>Uroviricota</taxon>
        <taxon>Caudoviricetes</taxon>
    </lineage>
</organism>
<evidence type="ECO:0000256" key="2">
    <source>
        <dbReference type="ARBA" id="ARBA00012379"/>
    </source>
</evidence>
<dbReference type="InterPro" id="IPR036157">
    <property type="entry name" value="dUTPase-like_sf"/>
</dbReference>
<comment type="similarity">
    <text evidence="1">Belongs to the dUTPase family.</text>
</comment>
<dbReference type="CDD" id="cd07557">
    <property type="entry name" value="trimeric_dUTPase"/>
    <property type="match status" value="1"/>
</dbReference>
<feature type="domain" description="dUTPase-like" evidence="5">
    <location>
        <begin position="15"/>
        <end position="139"/>
    </location>
</feature>
<dbReference type="NCBIfam" id="TIGR00576">
    <property type="entry name" value="dut"/>
    <property type="match status" value="1"/>
</dbReference>